<evidence type="ECO:0000256" key="4">
    <source>
        <dbReference type="ARBA" id="ARBA00023163"/>
    </source>
</evidence>
<protein>
    <submittedName>
        <fullName evidence="5">Antitermination protein Q</fullName>
    </submittedName>
</protein>
<name>A0A0B1R3T5_9GAMM</name>
<dbReference type="Proteomes" id="UP000030853">
    <property type="component" value="Unassembled WGS sequence"/>
</dbReference>
<dbReference type="GO" id="GO:0003677">
    <property type="term" value="F:DNA binding"/>
    <property type="evidence" value="ECO:0007669"/>
    <property type="project" value="UniProtKB-KW"/>
</dbReference>
<keyword evidence="2" id="KW-0805">Transcription regulation</keyword>
<dbReference type="AlphaFoldDB" id="A0A0B1R3T5"/>
<comment type="similarity">
    <text evidence="1">Belongs to the phage antitermination Q type 1 family.</text>
</comment>
<evidence type="ECO:0000313" key="6">
    <source>
        <dbReference type="Proteomes" id="UP000030853"/>
    </source>
</evidence>
<keyword evidence="3" id="KW-0238">DNA-binding</keyword>
<comment type="caution">
    <text evidence="5">The sequence shown here is derived from an EMBL/GenBank/DDBJ whole genome shotgun (WGS) entry which is preliminary data.</text>
</comment>
<proteinExistence type="inferred from homology"/>
<evidence type="ECO:0000313" key="5">
    <source>
        <dbReference type="EMBL" id="KHJ67294.1"/>
    </source>
</evidence>
<gene>
    <name evidence="5" type="ORF">QU24_14790</name>
</gene>
<dbReference type="InterPro" id="IPR010534">
    <property type="entry name" value="Phage_933W_GpQ"/>
</dbReference>
<accession>A0A0B1R3T5</accession>
<evidence type="ECO:0000256" key="2">
    <source>
        <dbReference type="ARBA" id="ARBA00023015"/>
    </source>
</evidence>
<dbReference type="RefSeq" id="WP_039332474.1">
    <property type="nucleotide sequence ID" value="NZ_JTJJ01000053.1"/>
</dbReference>
<dbReference type="GO" id="GO:0060567">
    <property type="term" value="P:negative regulation of termination of DNA-templated transcription"/>
    <property type="evidence" value="ECO:0007669"/>
    <property type="project" value="InterPro"/>
</dbReference>
<dbReference type="EMBL" id="JTJJ01000053">
    <property type="protein sequence ID" value="KHJ67294.1"/>
    <property type="molecule type" value="Genomic_DNA"/>
</dbReference>
<evidence type="ECO:0000256" key="1">
    <source>
        <dbReference type="ARBA" id="ARBA00010234"/>
    </source>
</evidence>
<sequence>MRDMSQVLERWAGWARSDRSGVDYSPIAAGFKGLLPQDSKLTLSCTDDDGLVIESCLAKLRTRRPDEHELIVLHYFYNISKRKLAQRAKCDEKMIRIQVQMAEGFLEGCLAWLDVRLEMDPELEPKKITQKTLSRSAKSLVM</sequence>
<keyword evidence="4" id="KW-0804">Transcription</keyword>
<dbReference type="Pfam" id="PF06530">
    <property type="entry name" value="Phage_antitermQ"/>
    <property type="match status" value="1"/>
</dbReference>
<evidence type="ECO:0000256" key="3">
    <source>
        <dbReference type="ARBA" id="ARBA00023125"/>
    </source>
</evidence>
<reference evidence="5 6" key="1">
    <citation type="submission" date="2014-11" db="EMBL/GenBank/DDBJ databases">
        <title>Genome sequencing of Pantoea rodasii ND03.</title>
        <authorList>
            <person name="Muhamad Yunos N.Y."/>
            <person name="Chan K.-G."/>
        </authorList>
    </citation>
    <scope>NUCLEOTIDE SEQUENCE [LARGE SCALE GENOMIC DNA]</scope>
    <source>
        <strain evidence="5 6">ND03</strain>
    </source>
</reference>
<organism evidence="5 6">
    <name type="scientific">Pantoea rodasii</name>
    <dbReference type="NCBI Taxonomy" id="1076549"/>
    <lineage>
        <taxon>Bacteria</taxon>
        <taxon>Pseudomonadati</taxon>
        <taxon>Pseudomonadota</taxon>
        <taxon>Gammaproteobacteria</taxon>
        <taxon>Enterobacterales</taxon>
        <taxon>Erwiniaceae</taxon>
        <taxon>Pantoea</taxon>
    </lineage>
</organism>